<gene>
    <name evidence="1" type="ORF">SAMN05192548_101042</name>
</gene>
<protein>
    <submittedName>
        <fullName evidence="1">Uncharacterized protein</fullName>
    </submittedName>
</protein>
<accession>A0A1M6NFE3</accession>
<evidence type="ECO:0000313" key="1">
    <source>
        <dbReference type="EMBL" id="SHJ94354.1"/>
    </source>
</evidence>
<organism evidence="1 2">
    <name type="scientific">Paraburkholderia terricola</name>
    <dbReference type="NCBI Taxonomy" id="169427"/>
    <lineage>
        <taxon>Bacteria</taxon>
        <taxon>Pseudomonadati</taxon>
        <taxon>Pseudomonadota</taxon>
        <taxon>Betaproteobacteria</taxon>
        <taxon>Burkholderiales</taxon>
        <taxon>Burkholderiaceae</taxon>
        <taxon>Paraburkholderia</taxon>
    </lineage>
</organism>
<dbReference type="Proteomes" id="UP000184395">
    <property type="component" value="Unassembled WGS sequence"/>
</dbReference>
<sequence>MAEVLIRRESWATTPTPVLDAGTACPPAFQAGSRDAAGVSGPQAGCLACFGAPPTPSLTQKDPL</sequence>
<reference evidence="1 2" key="1">
    <citation type="submission" date="2016-11" db="EMBL/GenBank/DDBJ databases">
        <authorList>
            <person name="Jaros S."/>
            <person name="Januszkiewicz K."/>
            <person name="Wedrychowicz H."/>
        </authorList>
    </citation>
    <scope>NUCLEOTIDE SEQUENCE [LARGE SCALE GENOMIC DNA]</scope>
    <source>
        <strain evidence="1 2">LMG 20594</strain>
    </source>
</reference>
<dbReference type="AlphaFoldDB" id="A0A1M6NFE3"/>
<dbReference type="EMBL" id="FRAB01000010">
    <property type="protein sequence ID" value="SHJ94354.1"/>
    <property type="molecule type" value="Genomic_DNA"/>
</dbReference>
<evidence type="ECO:0000313" key="2">
    <source>
        <dbReference type="Proteomes" id="UP000184395"/>
    </source>
</evidence>
<name>A0A1M6NFE3_9BURK</name>
<proteinExistence type="predicted"/>